<comment type="function">
    <text evidence="1">Involved in the high-affinity zinc uptake transport system.</text>
</comment>
<dbReference type="OrthoDB" id="9783937at2"/>
<feature type="transmembrane region" description="Helical" evidence="14">
    <location>
        <begin position="41"/>
        <end position="74"/>
    </location>
</feature>
<feature type="transmembrane region" description="Helical" evidence="14">
    <location>
        <begin position="133"/>
        <end position="156"/>
    </location>
</feature>
<evidence type="ECO:0000313" key="16">
    <source>
        <dbReference type="Proteomes" id="UP000076066"/>
    </source>
</evidence>
<reference evidence="15 16" key="1">
    <citation type="submission" date="2016-02" db="EMBL/GenBank/DDBJ databases">
        <title>Complete Genome of H5569, the type strain of the newly described species Haematospirillium jordaniae.</title>
        <authorList>
            <person name="Nicholson A.C."/>
            <person name="Humrighouse B.W."/>
            <person name="Loparov V."/>
            <person name="McQuiston J.R."/>
        </authorList>
    </citation>
    <scope>NUCLEOTIDE SEQUENCE [LARGE SCALE GENOMIC DNA]</scope>
    <source>
        <strain evidence="15 16">H5569</strain>
    </source>
</reference>
<dbReference type="Gene3D" id="1.10.3470.10">
    <property type="entry name" value="ABC transporter involved in vitamin B12 uptake, BtuC"/>
    <property type="match status" value="1"/>
</dbReference>
<evidence type="ECO:0000256" key="11">
    <source>
        <dbReference type="ARBA" id="ARBA00023136"/>
    </source>
</evidence>
<keyword evidence="7" id="KW-0862">Zinc</keyword>
<dbReference type="STRING" id="1549855.AY555_04585"/>
<evidence type="ECO:0000256" key="9">
    <source>
        <dbReference type="ARBA" id="ARBA00022989"/>
    </source>
</evidence>
<feature type="transmembrane region" description="Helical" evidence="14">
    <location>
        <begin position="246"/>
        <end position="264"/>
    </location>
</feature>
<dbReference type="AlphaFoldDB" id="A0A143DDB3"/>
<accession>A0A143DDB3</accession>
<evidence type="ECO:0000256" key="14">
    <source>
        <dbReference type="SAM" id="Phobius"/>
    </source>
</evidence>
<dbReference type="InterPro" id="IPR037294">
    <property type="entry name" value="ABC_BtuC-like"/>
</dbReference>
<dbReference type="InterPro" id="IPR001626">
    <property type="entry name" value="ABC_TroCD"/>
</dbReference>
<evidence type="ECO:0000256" key="1">
    <source>
        <dbReference type="ARBA" id="ARBA00002313"/>
    </source>
</evidence>
<name>A0A143DDB3_9PROT</name>
<keyword evidence="5" id="KW-1003">Cell membrane</keyword>
<dbReference type="PANTHER" id="PTHR30477:SF23">
    <property type="entry name" value="HIGH-AFFINITY ZINC UPTAKE SYSTEM MEMBRANE PROTEIN ZNUB"/>
    <property type="match status" value="1"/>
</dbReference>
<keyword evidence="6 13" id="KW-0812">Transmembrane</keyword>
<evidence type="ECO:0000256" key="12">
    <source>
        <dbReference type="ARBA" id="ARBA00040080"/>
    </source>
</evidence>
<evidence type="ECO:0000256" key="2">
    <source>
        <dbReference type="ARBA" id="ARBA00004651"/>
    </source>
</evidence>
<keyword evidence="8" id="KW-0864">Zinc transport</keyword>
<dbReference type="Proteomes" id="UP000076066">
    <property type="component" value="Chromosome"/>
</dbReference>
<keyword evidence="16" id="KW-1185">Reference proteome</keyword>
<evidence type="ECO:0000256" key="4">
    <source>
        <dbReference type="ARBA" id="ARBA00022448"/>
    </source>
</evidence>
<dbReference type="GO" id="GO:0010043">
    <property type="term" value="P:response to zinc ion"/>
    <property type="evidence" value="ECO:0007669"/>
    <property type="project" value="TreeGrafter"/>
</dbReference>
<evidence type="ECO:0000256" key="6">
    <source>
        <dbReference type="ARBA" id="ARBA00022692"/>
    </source>
</evidence>
<keyword evidence="10" id="KW-0406">Ion transport</keyword>
<proteinExistence type="inferred from homology"/>
<evidence type="ECO:0000256" key="7">
    <source>
        <dbReference type="ARBA" id="ARBA00022833"/>
    </source>
</evidence>
<evidence type="ECO:0000256" key="5">
    <source>
        <dbReference type="ARBA" id="ARBA00022475"/>
    </source>
</evidence>
<evidence type="ECO:0000313" key="15">
    <source>
        <dbReference type="EMBL" id="AMW34579.1"/>
    </source>
</evidence>
<organism evidence="15 16">
    <name type="scientific">Haematospirillum jordaniae</name>
    <dbReference type="NCBI Taxonomy" id="1549855"/>
    <lineage>
        <taxon>Bacteria</taxon>
        <taxon>Pseudomonadati</taxon>
        <taxon>Pseudomonadota</taxon>
        <taxon>Alphaproteobacteria</taxon>
        <taxon>Rhodospirillales</taxon>
        <taxon>Novispirillaceae</taxon>
        <taxon>Haematospirillum</taxon>
    </lineage>
</organism>
<evidence type="ECO:0000256" key="10">
    <source>
        <dbReference type="ARBA" id="ARBA00023065"/>
    </source>
</evidence>
<dbReference type="EMBL" id="CP014525">
    <property type="protein sequence ID" value="AMW34579.1"/>
    <property type="molecule type" value="Genomic_DNA"/>
</dbReference>
<feature type="transmembrane region" description="Helical" evidence="14">
    <location>
        <begin position="86"/>
        <end position="106"/>
    </location>
</feature>
<dbReference type="GO" id="GO:0043190">
    <property type="term" value="C:ATP-binding cassette (ABC) transporter complex"/>
    <property type="evidence" value="ECO:0007669"/>
    <property type="project" value="InterPro"/>
</dbReference>
<dbReference type="KEGG" id="hjo:AY555_04585"/>
<keyword evidence="4 13" id="KW-0813">Transport</keyword>
<sequence length="274" mass="28763">MMDDFMVRALFAGLGMAVAVGPLGCLVVWRRMAYFGDALSHAALLGVAAGLFLGTGITASVVVLGLVVALLLVALGRQRLVAADTLLGIFSHAGLSFGMIALALVASDASGIRIDLHSFLFGDILSVAKSDVLVIWGGACCVVCSLVFLWRVLVAITVSRDLALVEGLAVWRAEFLFMILMAVVVALAIRTTGVLLVTAMLIVPAATARRFAGTPEAMAFLSVFFAVLSVLCGLAGSWFWDLPAGPSIVAAATVFCFLAWASLLPRYRIGRISL</sequence>
<feature type="transmembrane region" description="Helical" evidence="14">
    <location>
        <begin position="176"/>
        <end position="206"/>
    </location>
</feature>
<dbReference type="PANTHER" id="PTHR30477">
    <property type="entry name" value="ABC-TRANSPORTER METAL-BINDING PROTEIN"/>
    <property type="match status" value="1"/>
</dbReference>
<keyword evidence="9 14" id="KW-1133">Transmembrane helix</keyword>
<comment type="similarity">
    <text evidence="3 13">Belongs to the ABC-3 integral membrane protein family.</text>
</comment>
<keyword evidence="11 14" id="KW-0472">Membrane</keyword>
<comment type="subcellular location">
    <subcellularLocation>
        <location evidence="2 13">Cell membrane</location>
        <topology evidence="2 13">Multi-pass membrane protein</topology>
    </subcellularLocation>
</comment>
<dbReference type="CDD" id="cd06550">
    <property type="entry name" value="TM_ABC_iron-siderophores_like"/>
    <property type="match status" value="1"/>
</dbReference>
<dbReference type="GO" id="GO:0006829">
    <property type="term" value="P:zinc ion transport"/>
    <property type="evidence" value="ECO:0007669"/>
    <property type="project" value="UniProtKB-KW"/>
</dbReference>
<protein>
    <recommendedName>
        <fullName evidence="12">High-affinity zinc uptake system membrane protein ZnuB</fullName>
    </recommendedName>
</protein>
<dbReference type="SUPFAM" id="SSF81345">
    <property type="entry name" value="ABC transporter involved in vitamin B12 uptake, BtuC"/>
    <property type="match status" value="1"/>
</dbReference>
<dbReference type="Pfam" id="PF00950">
    <property type="entry name" value="ABC-3"/>
    <property type="match status" value="1"/>
</dbReference>
<dbReference type="GO" id="GO:0055085">
    <property type="term" value="P:transmembrane transport"/>
    <property type="evidence" value="ECO:0007669"/>
    <property type="project" value="InterPro"/>
</dbReference>
<evidence type="ECO:0000256" key="8">
    <source>
        <dbReference type="ARBA" id="ARBA00022906"/>
    </source>
</evidence>
<feature type="transmembrane region" description="Helical" evidence="14">
    <location>
        <begin position="6"/>
        <end position="29"/>
    </location>
</feature>
<evidence type="ECO:0000256" key="13">
    <source>
        <dbReference type="RuleBase" id="RU003943"/>
    </source>
</evidence>
<evidence type="ECO:0000256" key="3">
    <source>
        <dbReference type="ARBA" id="ARBA00008034"/>
    </source>
</evidence>
<gene>
    <name evidence="15" type="ORF">AY555_04585</name>
</gene>
<feature type="transmembrane region" description="Helical" evidence="14">
    <location>
        <begin position="218"/>
        <end position="240"/>
    </location>
</feature>